<dbReference type="PIRSF" id="PIRSF018008">
    <property type="entry name" value="UCP018008"/>
    <property type="match status" value="1"/>
</dbReference>
<gene>
    <name evidence="2" type="ORF">QUG93_07065</name>
</gene>
<feature type="compositionally biased region" description="Low complexity" evidence="1">
    <location>
        <begin position="282"/>
        <end position="291"/>
    </location>
</feature>
<name>A0ABT7TPB2_9MICO</name>
<dbReference type="EMBL" id="JAUCMN010000004">
    <property type="protein sequence ID" value="MDM7891440.1"/>
    <property type="molecule type" value="Genomic_DNA"/>
</dbReference>
<dbReference type="InterPro" id="IPR007362">
    <property type="entry name" value="DUF429"/>
</dbReference>
<dbReference type="Proteomes" id="UP001236404">
    <property type="component" value="Unassembled WGS sequence"/>
</dbReference>
<dbReference type="InterPro" id="IPR008306">
    <property type="entry name" value="UCP018008"/>
</dbReference>
<evidence type="ECO:0000256" key="1">
    <source>
        <dbReference type="SAM" id="MobiDB-lite"/>
    </source>
</evidence>
<dbReference type="Pfam" id="PF04250">
    <property type="entry name" value="DUF429"/>
    <property type="match status" value="1"/>
</dbReference>
<sequence length="298" mass="32004">MTAYLGVDLAWGLGSDRKPANETGLVAMDADGRVTDAGWARGVDAVTDWIAAHLGPRTLVAVDASLVVTNPTGIREAERQVGQRYGRWKVAANPTNLASAASAGARLLDRLTDLGVGYVSSTRAMRERSGPAAFECYPYTTLVGVEELGYDDERPRYKRLDLKVPAAQARAARAVAFDELVRRLRTTPLDPPLRLDAHPLTAGLADPSVLHGPTHKHREDLLDGALCAWTAAFWERHGDGRVQVLGGDPPHRHGPDAAGASPGNRRRGPSLPSDPPDEAGRRPVVVAPARPSQRRPAR</sequence>
<accession>A0ABT7TPB2</accession>
<proteinExistence type="predicted"/>
<reference evidence="2 3" key="1">
    <citation type="submission" date="2023-06" db="EMBL/GenBank/DDBJ databases">
        <authorList>
            <person name="Feng G."/>
            <person name="Li J."/>
            <person name="Zhu H."/>
        </authorList>
    </citation>
    <scope>NUCLEOTIDE SEQUENCE [LARGE SCALE GENOMIC DNA]</scope>
    <source>
        <strain evidence="2 3">RHCKG28</strain>
    </source>
</reference>
<evidence type="ECO:0000313" key="3">
    <source>
        <dbReference type="Proteomes" id="UP001236404"/>
    </source>
</evidence>
<feature type="region of interest" description="Disordered" evidence="1">
    <location>
        <begin position="244"/>
        <end position="298"/>
    </location>
</feature>
<comment type="caution">
    <text evidence="2">The sequence shown here is derived from an EMBL/GenBank/DDBJ whole genome shotgun (WGS) entry which is preliminary data.</text>
</comment>
<protein>
    <submittedName>
        <fullName evidence="2">DUF429 domain-containing protein</fullName>
    </submittedName>
</protein>
<evidence type="ECO:0000313" key="2">
    <source>
        <dbReference type="EMBL" id="MDM7891440.1"/>
    </source>
</evidence>
<organism evidence="2 3">
    <name type="scientific">Curtobacterium caseinilyticum</name>
    <dbReference type="NCBI Taxonomy" id="3055137"/>
    <lineage>
        <taxon>Bacteria</taxon>
        <taxon>Bacillati</taxon>
        <taxon>Actinomycetota</taxon>
        <taxon>Actinomycetes</taxon>
        <taxon>Micrococcales</taxon>
        <taxon>Microbacteriaceae</taxon>
        <taxon>Curtobacterium</taxon>
    </lineage>
</organism>
<keyword evidence="3" id="KW-1185">Reference proteome</keyword>
<dbReference type="RefSeq" id="WP_289473219.1">
    <property type="nucleotide sequence ID" value="NZ_JAUCMN010000004.1"/>
</dbReference>